<evidence type="ECO:0000256" key="4">
    <source>
        <dbReference type="PROSITE-ProRule" id="PRU00175"/>
    </source>
</evidence>
<sequence>MMSRQRFQACQGPNNYQGLILRSEVLYRLSHYKSSLADAENALKRRPTSYKAHLRRAYALSSLGQTEEALLAFCLSTWLNKSSSGSHSILPDVAKLLHQLLSSTRKSPAFPLTAPYTRRRRKRRHYDRKIMAETSDCDEENSSCSEESNFTKIRQRRSTERRLKNANTYSVTDSVIIPRPNTRIRELIDRIHQEIYRIQKIDSTSNVLKVNPSLEVNPNLVEVTDFDCVLCYRTLWKPVVTPCGHTYCLVCLDRCLYYSSHCPLCKTSFEDDYSMNIVRNALSRKYVTKFIEVAMQRFIPIAYEKRKLQEIEKEEFVPVFICTVSFPYVPCPLFVYESRYRLMIRRAIESGDRQFGIAHAQPHVCQRYSDYGTMLDIRDCVQLSDGRAILSTVGCRRFKVVDRDEKDGYDTAKVEYISDEKISRDRLQAVTKLHSSVFYKAVRWYDSLPEHTKEEILKSFGCMPTLEAHWETVTDGPAWAWYIIAILPLNQSLKVDILATTKLEKRLLAIDKTLEHVAAQERRSLSVDVMCEGVQTCQAIDCLSNCQRASSSTHLEDDLQQITSRQQRNHFWEHPK</sequence>
<dbReference type="Gene3D" id="2.30.130.40">
    <property type="entry name" value="LON domain-like"/>
    <property type="match status" value="1"/>
</dbReference>
<dbReference type="SMART" id="SM00184">
    <property type="entry name" value="RING"/>
    <property type="match status" value="1"/>
</dbReference>
<evidence type="ECO:0000259" key="6">
    <source>
        <dbReference type="PROSITE" id="PS51787"/>
    </source>
</evidence>
<name>A0A9Q0N0X9_9DIPT</name>
<protein>
    <submittedName>
        <fullName evidence="7">LON peptidase N-terminal domain and RING finger protein 2</fullName>
    </submittedName>
</protein>
<dbReference type="InterPro" id="IPR011990">
    <property type="entry name" value="TPR-like_helical_dom_sf"/>
</dbReference>
<organism evidence="7 8">
    <name type="scientific">Pseudolycoriella hygida</name>
    <dbReference type="NCBI Taxonomy" id="35572"/>
    <lineage>
        <taxon>Eukaryota</taxon>
        <taxon>Metazoa</taxon>
        <taxon>Ecdysozoa</taxon>
        <taxon>Arthropoda</taxon>
        <taxon>Hexapoda</taxon>
        <taxon>Insecta</taxon>
        <taxon>Pterygota</taxon>
        <taxon>Neoptera</taxon>
        <taxon>Endopterygota</taxon>
        <taxon>Diptera</taxon>
        <taxon>Nematocera</taxon>
        <taxon>Sciaroidea</taxon>
        <taxon>Sciaridae</taxon>
        <taxon>Pseudolycoriella</taxon>
    </lineage>
</organism>
<dbReference type="SUPFAM" id="SSF48452">
    <property type="entry name" value="TPR-like"/>
    <property type="match status" value="1"/>
</dbReference>
<dbReference type="Gene3D" id="3.30.40.10">
    <property type="entry name" value="Zinc/RING finger domain, C3HC4 (zinc finger)"/>
    <property type="match status" value="1"/>
</dbReference>
<dbReference type="Gene3D" id="1.25.40.10">
    <property type="entry name" value="Tetratricopeptide repeat domain"/>
    <property type="match status" value="1"/>
</dbReference>
<dbReference type="PROSITE" id="PS00518">
    <property type="entry name" value="ZF_RING_1"/>
    <property type="match status" value="1"/>
</dbReference>
<dbReference type="EMBL" id="WJQU01000002">
    <property type="protein sequence ID" value="KAJ6640851.1"/>
    <property type="molecule type" value="Genomic_DNA"/>
</dbReference>
<dbReference type="InterPro" id="IPR046336">
    <property type="entry name" value="Lon_prtase_N_sf"/>
</dbReference>
<dbReference type="CDD" id="cd16514">
    <property type="entry name" value="RING-HC_LONFs_rpt2"/>
    <property type="match status" value="1"/>
</dbReference>
<dbReference type="Pfam" id="PF13920">
    <property type="entry name" value="zf-C3HC4_3"/>
    <property type="match status" value="1"/>
</dbReference>
<dbReference type="Pfam" id="PF02190">
    <property type="entry name" value="LON_substr_bdg"/>
    <property type="match status" value="1"/>
</dbReference>
<dbReference type="InterPro" id="IPR017907">
    <property type="entry name" value="Znf_RING_CS"/>
</dbReference>
<evidence type="ECO:0000313" key="8">
    <source>
        <dbReference type="Proteomes" id="UP001151699"/>
    </source>
</evidence>
<dbReference type="OrthoDB" id="264917at2759"/>
<evidence type="ECO:0000313" key="7">
    <source>
        <dbReference type="EMBL" id="KAJ6640851.1"/>
    </source>
</evidence>
<dbReference type="GO" id="GO:0061630">
    <property type="term" value="F:ubiquitin protein ligase activity"/>
    <property type="evidence" value="ECO:0007669"/>
    <property type="project" value="TreeGrafter"/>
</dbReference>
<dbReference type="AlphaFoldDB" id="A0A9Q0N0X9"/>
<feature type="domain" description="RING-type" evidence="5">
    <location>
        <begin position="228"/>
        <end position="266"/>
    </location>
</feature>
<gene>
    <name evidence="7" type="primary">LONRF2</name>
    <name evidence="7" type="ORF">Bhyg_05784</name>
</gene>
<dbReference type="InterPro" id="IPR003111">
    <property type="entry name" value="Lon_prtase_N"/>
</dbReference>
<keyword evidence="2 4" id="KW-0863">Zinc-finger</keyword>
<dbReference type="Proteomes" id="UP001151699">
    <property type="component" value="Chromosome B"/>
</dbReference>
<keyword evidence="3" id="KW-0862">Zinc</keyword>
<dbReference type="SMART" id="SM00464">
    <property type="entry name" value="LON"/>
    <property type="match status" value="1"/>
</dbReference>
<dbReference type="SUPFAM" id="SSF88697">
    <property type="entry name" value="PUA domain-like"/>
    <property type="match status" value="1"/>
</dbReference>
<dbReference type="PANTHER" id="PTHR23327">
    <property type="entry name" value="RING FINGER PROTEIN 127"/>
    <property type="match status" value="1"/>
</dbReference>
<dbReference type="PROSITE" id="PS51787">
    <property type="entry name" value="LON_N"/>
    <property type="match status" value="1"/>
</dbReference>
<comment type="caution">
    <text evidence="7">The sequence shown here is derived from an EMBL/GenBank/DDBJ whole genome shotgun (WGS) entry which is preliminary data.</text>
</comment>
<evidence type="ECO:0000256" key="1">
    <source>
        <dbReference type="ARBA" id="ARBA00022723"/>
    </source>
</evidence>
<keyword evidence="1" id="KW-0479">Metal-binding</keyword>
<dbReference type="InterPro" id="IPR001841">
    <property type="entry name" value="Znf_RING"/>
</dbReference>
<evidence type="ECO:0000256" key="2">
    <source>
        <dbReference type="ARBA" id="ARBA00022771"/>
    </source>
</evidence>
<dbReference type="InterPro" id="IPR013083">
    <property type="entry name" value="Znf_RING/FYVE/PHD"/>
</dbReference>
<dbReference type="SUPFAM" id="SSF57850">
    <property type="entry name" value="RING/U-box"/>
    <property type="match status" value="1"/>
</dbReference>
<evidence type="ECO:0000259" key="5">
    <source>
        <dbReference type="PROSITE" id="PS50089"/>
    </source>
</evidence>
<dbReference type="GO" id="GO:0005737">
    <property type="term" value="C:cytoplasm"/>
    <property type="evidence" value="ECO:0007669"/>
    <property type="project" value="UniProtKB-ARBA"/>
</dbReference>
<evidence type="ECO:0000256" key="3">
    <source>
        <dbReference type="ARBA" id="ARBA00022833"/>
    </source>
</evidence>
<dbReference type="PANTHER" id="PTHR23327:SF42">
    <property type="entry name" value="LON PEPTIDASE N-TERMINAL DOMAIN AND RING FINGER PROTEIN C14F5.10C"/>
    <property type="match status" value="1"/>
</dbReference>
<dbReference type="InterPro" id="IPR015947">
    <property type="entry name" value="PUA-like_sf"/>
</dbReference>
<dbReference type="GO" id="GO:0008270">
    <property type="term" value="F:zinc ion binding"/>
    <property type="evidence" value="ECO:0007669"/>
    <property type="project" value="UniProtKB-KW"/>
</dbReference>
<accession>A0A9Q0N0X9</accession>
<proteinExistence type="predicted"/>
<reference evidence="7" key="1">
    <citation type="submission" date="2022-07" db="EMBL/GenBank/DDBJ databases">
        <authorList>
            <person name="Trinca V."/>
            <person name="Uliana J.V.C."/>
            <person name="Torres T.T."/>
            <person name="Ward R.J."/>
            <person name="Monesi N."/>
        </authorList>
    </citation>
    <scope>NUCLEOTIDE SEQUENCE</scope>
    <source>
        <strain evidence="7">HSMRA1968</strain>
        <tissue evidence="7">Whole embryos</tissue>
    </source>
</reference>
<feature type="domain" description="Lon N-terminal" evidence="6">
    <location>
        <begin position="314"/>
        <end position="518"/>
    </location>
</feature>
<dbReference type="PROSITE" id="PS50089">
    <property type="entry name" value="ZF_RING_2"/>
    <property type="match status" value="1"/>
</dbReference>
<keyword evidence="8" id="KW-1185">Reference proteome</keyword>